<sequence>MERRNIKKKGKWENAEGKNTLEHLQEALYMAFYHKLQNFKNKIKNQAPTDFLNHFFHSPEPPFSLSTNEEAKSL</sequence>
<dbReference type="Proteomes" id="UP000000768">
    <property type="component" value="Chromosome 4"/>
</dbReference>
<evidence type="ECO:0000313" key="1">
    <source>
        <dbReference type="EMBL" id="OQU85143.1"/>
    </source>
</evidence>
<reference evidence="2" key="2">
    <citation type="journal article" date="2018" name="Plant J.">
        <title>The Sorghum bicolor reference genome: improved assembly, gene annotations, a transcriptome atlas, and signatures of genome organization.</title>
        <authorList>
            <person name="McCormick R.F."/>
            <person name="Truong S.K."/>
            <person name="Sreedasyam A."/>
            <person name="Jenkins J."/>
            <person name="Shu S."/>
            <person name="Sims D."/>
            <person name="Kennedy M."/>
            <person name="Amirebrahimi M."/>
            <person name="Weers B.D."/>
            <person name="McKinley B."/>
            <person name="Mattison A."/>
            <person name="Morishige D.T."/>
            <person name="Grimwood J."/>
            <person name="Schmutz J."/>
            <person name="Mullet J.E."/>
        </authorList>
    </citation>
    <scope>NUCLEOTIDE SEQUENCE [LARGE SCALE GENOMIC DNA]</scope>
    <source>
        <strain evidence="2">cv. BTx623</strain>
    </source>
</reference>
<gene>
    <name evidence="1" type="ORF">SORBI_3004G180950</name>
</gene>
<name>A0A1Z5RN36_SORBI</name>
<dbReference type="InParanoid" id="A0A1Z5RN36"/>
<reference evidence="1 2" key="1">
    <citation type="journal article" date="2009" name="Nature">
        <title>The Sorghum bicolor genome and the diversification of grasses.</title>
        <authorList>
            <person name="Paterson A.H."/>
            <person name="Bowers J.E."/>
            <person name="Bruggmann R."/>
            <person name="Dubchak I."/>
            <person name="Grimwood J."/>
            <person name="Gundlach H."/>
            <person name="Haberer G."/>
            <person name="Hellsten U."/>
            <person name="Mitros T."/>
            <person name="Poliakov A."/>
            <person name="Schmutz J."/>
            <person name="Spannagl M."/>
            <person name="Tang H."/>
            <person name="Wang X."/>
            <person name="Wicker T."/>
            <person name="Bharti A.K."/>
            <person name="Chapman J."/>
            <person name="Feltus F.A."/>
            <person name="Gowik U."/>
            <person name="Grigoriev I.V."/>
            <person name="Lyons E."/>
            <person name="Maher C.A."/>
            <person name="Martis M."/>
            <person name="Narechania A."/>
            <person name="Otillar R.P."/>
            <person name="Penning B.W."/>
            <person name="Salamov A.A."/>
            <person name="Wang Y."/>
            <person name="Zhang L."/>
            <person name="Carpita N.C."/>
            <person name="Freeling M."/>
            <person name="Gingle A.R."/>
            <person name="Hash C.T."/>
            <person name="Keller B."/>
            <person name="Klein P."/>
            <person name="Kresovich S."/>
            <person name="McCann M.C."/>
            <person name="Ming R."/>
            <person name="Peterson D.G."/>
            <person name="Mehboob-ur-Rahman"/>
            <person name="Ware D."/>
            <person name="Westhoff P."/>
            <person name="Mayer K.F."/>
            <person name="Messing J."/>
            <person name="Rokhsar D.S."/>
        </authorList>
    </citation>
    <scope>NUCLEOTIDE SEQUENCE [LARGE SCALE GENOMIC DNA]</scope>
    <source>
        <strain evidence="2">cv. BTx623</strain>
    </source>
</reference>
<protein>
    <submittedName>
        <fullName evidence="1">Uncharacterized protein</fullName>
    </submittedName>
</protein>
<dbReference type="AlphaFoldDB" id="A0A1Z5RN36"/>
<dbReference type="Gramene" id="OQU85143">
    <property type="protein sequence ID" value="OQU85143"/>
    <property type="gene ID" value="SORBI_3004G180950"/>
</dbReference>
<organism evidence="1 2">
    <name type="scientific">Sorghum bicolor</name>
    <name type="common">Sorghum</name>
    <name type="synonym">Sorghum vulgare</name>
    <dbReference type="NCBI Taxonomy" id="4558"/>
    <lineage>
        <taxon>Eukaryota</taxon>
        <taxon>Viridiplantae</taxon>
        <taxon>Streptophyta</taxon>
        <taxon>Embryophyta</taxon>
        <taxon>Tracheophyta</taxon>
        <taxon>Spermatophyta</taxon>
        <taxon>Magnoliopsida</taxon>
        <taxon>Liliopsida</taxon>
        <taxon>Poales</taxon>
        <taxon>Poaceae</taxon>
        <taxon>PACMAD clade</taxon>
        <taxon>Panicoideae</taxon>
        <taxon>Andropogonodae</taxon>
        <taxon>Andropogoneae</taxon>
        <taxon>Sorghinae</taxon>
        <taxon>Sorghum</taxon>
    </lineage>
</organism>
<accession>A0A1Z5RN36</accession>
<keyword evidence="2" id="KW-1185">Reference proteome</keyword>
<dbReference type="EMBL" id="CM000763">
    <property type="protein sequence ID" value="OQU85143.1"/>
    <property type="molecule type" value="Genomic_DNA"/>
</dbReference>
<proteinExistence type="predicted"/>
<evidence type="ECO:0000313" key="2">
    <source>
        <dbReference type="Proteomes" id="UP000000768"/>
    </source>
</evidence>